<evidence type="ECO:0000313" key="1">
    <source>
        <dbReference type="EMBL" id="MEN7535880.1"/>
    </source>
</evidence>
<gene>
    <name evidence="1" type="ORF">ABDJ38_01675</name>
</gene>
<protein>
    <submittedName>
        <fullName evidence="1">GpE family phage tail protein</fullName>
    </submittedName>
</protein>
<name>A0ABV0CVW9_9SPHN</name>
<organism evidence="1 2">
    <name type="scientific">Aurantiacibacter flavus</name>
    <dbReference type="NCBI Taxonomy" id="3145232"/>
    <lineage>
        <taxon>Bacteria</taxon>
        <taxon>Pseudomonadati</taxon>
        <taxon>Pseudomonadota</taxon>
        <taxon>Alphaproteobacteria</taxon>
        <taxon>Sphingomonadales</taxon>
        <taxon>Erythrobacteraceae</taxon>
        <taxon>Aurantiacibacter</taxon>
    </lineage>
</organism>
<dbReference type="EMBL" id="JBDLBR010000001">
    <property type="protein sequence ID" value="MEN7535880.1"/>
    <property type="molecule type" value="Genomic_DNA"/>
</dbReference>
<proteinExistence type="predicted"/>
<reference evidence="1 2" key="1">
    <citation type="submission" date="2024-05" db="EMBL/GenBank/DDBJ databases">
        <authorList>
            <person name="Park S."/>
        </authorList>
    </citation>
    <scope>NUCLEOTIDE SEQUENCE [LARGE SCALE GENOMIC DNA]</scope>
    <source>
        <strain evidence="1 2">DGU5</strain>
    </source>
</reference>
<dbReference type="InterPro" id="IPR009493">
    <property type="entry name" value="P2_GpE"/>
</dbReference>
<dbReference type="Proteomes" id="UP001484535">
    <property type="component" value="Unassembled WGS sequence"/>
</dbReference>
<comment type="caution">
    <text evidence="1">The sequence shown here is derived from an EMBL/GenBank/DDBJ whole genome shotgun (WGS) entry which is preliminary data.</text>
</comment>
<sequence>MLGSDHRFFSDASGSDPDEEDVASLIADIAAVFHWPLGELLALEIDDLIHWHALAVDRWTQMNKAKDR</sequence>
<keyword evidence="2" id="KW-1185">Reference proteome</keyword>
<dbReference type="Pfam" id="PF06528">
    <property type="entry name" value="Phage_P2_GpE"/>
    <property type="match status" value="1"/>
</dbReference>
<evidence type="ECO:0000313" key="2">
    <source>
        <dbReference type="Proteomes" id="UP001484535"/>
    </source>
</evidence>
<accession>A0ABV0CVW9</accession>
<dbReference type="RefSeq" id="WP_346783341.1">
    <property type="nucleotide sequence ID" value="NZ_JBDLBR010000001.1"/>
</dbReference>